<dbReference type="InterPro" id="IPR003593">
    <property type="entry name" value="AAA+_ATPase"/>
</dbReference>
<dbReference type="Pfam" id="PF00005">
    <property type="entry name" value="ABC_tran"/>
    <property type="match status" value="1"/>
</dbReference>
<evidence type="ECO:0000256" key="2">
    <source>
        <dbReference type="ARBA" id="ARBA00005417"/>
    </source>
</evidence>
<evidence type="ECO:0000256" key="1">
    <source>
        <dbReference type="ARBA" id="ARBA00004417"/>
    </source>
</evidence>
<keyword evidence="8" id="KW-0472">Membrane</keyword>
<dbReference type="PANTHER" id="PTHR43776:SF4">
    <property type="entry name" value="PUTRESCINE EXPORT SYSTEM ATP-BINDING PROTEIN SAPF"/>
    <property type="match status" value="1"/>
</dbReference>
<reference evidence="11" key="1">
    <citation type="submission" date="2016-10" db="EMBL/GenBank/DDBJ databases">
        <authorList>
            <person name="Varghese N."/>
            <person name="Submissions S."/>
        </authorList>
    </citation>
    <scope>NUCLEOTIDE SEQUENCE [LARGE SCALE GENOMIC DNA]</scope>
    <source>
        <strain evidence="11">CGMCC 1.10824</strain>
    </source>
</reference>
<keyword evidence="6" id="KW-0547">Nucleotide-binding</keyword>
<dbReference type="PANTHER" id="PTHR43776">
    <property type="entry name" value="TRANSPORT ATP-BINDING PROTEIN"/>
    <property type="match status" value="1"/>
</dbReference>
<evidence type="ECO:0000259" key="9">
    <source>
        <dbReference type="PROSITE" id="PS50893"/>
    </source>
</evidence>
<evidence type="ECO:0000256" key="8">
    <source>
        <dbReference type="ARBA" id="ARBA00023136"/>
    </source>
</evidence>
<dbReference type="PROSITE" id="PS00211">
    <property type="entry name" value="ABC_TRANSPORTER_1"/>
    <property type="match status" value="1"/>
</dbReference>
<evidence type="ECO:0000313" key="10">
    <source>
        <dbReference type="EMBL" id="SDB05591.1"/>
    </source>
</evidence>
<keyword evidence="4" id="KW-1003">Cell membrane</keyword>
<evidence type="ECO:0000313" key="11">
    <source>
        <dbReference type="Proteomes" id="UP000199626"/>
    </source>
</evidence>
<dbReference type="EMBL" id="FMXN01000001">
    <property type="protein sequence ID" value="SDB05591.1"/>
    <property type="molecule type" value="Genomic_DNA"/>
</dbReference>
<sequence>MSNLLQIHNLTKYYVKQVGWLKQQRICALDAVSFTVRQGETVAIIGETGSGKSTLIKLIAGIDTPHAGSIALNGTLLKPYDYKSRCQQIRMIFQDGLASLDPQRNIGQQLLEPLRFNTDWPLAKQHQHVLATLERVGLLAEHFDFYPHMLASGQLARVCIARAILLNPLVIVADEALSALDPSIRAQIINLLIDLKKEMGVSFIFSSHSPELVRHLADKILVLHHGKMLEFDTTVTLITKPKQPLTQALLHMENLRKSV</sequence>
<dbReference type="Gene3D" id="3.40.50.300">
    <property type="entry name" value="P-loop containing nucleotide triphosphate hydrolases"/>
    <property type="match status" value="1"/>
</dbReference>
<evidence type="ECO:0000256" key="5">
    <source>
        <dbReference type="ARBA" id="ARBA00022519"/>
    </source>
</evidence>
<dbReference type="InterPro" id="IPR003439">
    <property type="entry name" value="ABC_transporter-like_ATP-bd"/>
</dbReference>
<accession>A0A1G6AB28</accession>
<evidence type="ECO:0000256" key="7">
    <source>
        <dbReference type="ARBA" id="ARBA00022840"/>
    </source>
</evidence>
<evidence type="ECO:0000256" key="4">
    <source>
        <dbReference type="ARBA" id="ARBA00022475"/>
    </source>
</evidence>
<dbReference type="GO" id="GO:0055085">
    <property type="term" value="P:transmembrane transport"/>
    <property type="evidence" value="ECO:0007669"/>
    <property type="project" value="UniProtKB-ARBA"/>
</dbReference>
<dbReference type="SUPFAM" id="SSF52540">
    <property type="entry name" value="P-loop containing nucleoside triphosphate hydrolases"/>
    <property type="match status" value="1"/>
</dbReference>
<dbReference type="InterPro" id="IPR050319">
    <property type="entry name" value="ABC_transp_ATP-bind"/>
</dbReference>
<evidence type="ECO:0000256" key="3">
    <source>
        <dbReference type="ARBA" id="ARBA00022448"/>
    </source>
</evidence>
<proteinExistence type="inferred from homology"/>
<dbReference type="Proteomes" id="UP000199626">
    <property type="component" value="Unassembled WGS sequence"/>
</dbReference>
<dbReference type="PROSITE" id="PS50893">
    <property type="entry name" value="ABC_TRANSPORTER_2"/>
    <property type="match status" value="1"/>
</dbReference>
<keyword evidence="5" id="KW-0997">Cell inner membrane</keyword>
<dbReference type="CDD" id="cd03257">
    <property type="entry name" value="ABC_NikE_OppD_transporters"/>
    <property type="match status" value="1"/>
</dbReference>
<dbReference type="InterPro" id="IPR017871">
    <property type="entry name" value="ABC_transporter-like_CS"/>
</dbReference>
<feature type="domain" description="ABC transporter" evidence="9">
    <location>
        <begin position="5"/>
        <end position="250"/>
    </location>
</feature>
<dbReference type="SMART" id="SM00382">
    <property type="entry name" value="AAA"/>
    <property type="match status" value="1"/>
</dbReference>
<dbReference type="STRING" id="1159017.SAMN02927930_00249"/>
<dbReference type="GO" id="GO:0016887">
    <property type="term" value="F:ATP hydrolysis activity"/>
    <property type="evidence" value="ECO:0007669"/>
    <property type="project" value="InterPro"/>
</dbReference>
<keyword evidence="11" id="KW-1185">Reference proteome</keyword>
<organism evidence="10 11">
    <name type="scientific">Pseudidiomarina indica</name>
    <dbReference type="NCBI Taxonomy" id="1159017"/>
    <lineage>
        <taxon>Bacteria</taxon>
        <taxon>Pseudomonadati</taxon>
        <taxon>Pseudomonadota</taxon>
        <taxon>Gammaproteobacteria</taxon>
        <taxon>Alteromonadales</taxon>
        <taxon>Idiomarinaceae</taxon>
        <taxon>Pseudidiomarina</taxon>
    </lineage>
</organism>
<comment type="similarity">
    <text evidence="2">Belongs to the ABC transporter superfamily.</text>
</comment>
<comment type="subcellular location">
    <subcellularLocation>
        <location evidence="1">Cell inner membrane</location>
        <topology evidence="1">Peripheral membrane protein</topology>
    </subcellularLocation>
</comment>
<dbReference type="RefSeq" id="WP_092590915.1">
    <property type="nucleotide sequence ID" value="NZ_FMXN01000001.1"/>
</dbReference>
<keyword evidence="7 10" id="KW-0067">ATP-binding</keyword>
<dbReference type="AlphaFoldDB" id="A0A1G6AB28"/>
<dbReference type="OrthoDB" id="9784450at2"/>
<protein>
    <submittedName>
        <fullName evidence="10">Cationic peptide transport system ATP-binding protein</fullName>
    </submittedName>
</protein>
<dbReference type="GO" id="GO:0005886">
    <property type="term" value="C:plasma membrane"/>
    <property type="evidence" value="ECO:0007669"/>
    <property type="project" value="UniProtKB-SubCell"/>
</dbReference>
<evidence type="ECO:0000256" key="6">
    <source>
        <dbReference type="ARBA" id="ARBA00022741"/>
    </source>
</evidence>
<dbReference type="GO" id="GO:0005524">
    <property type="term" value="F:ATP binding"/>
    <property type="evidence" value="ECO:0007669"/>
    <property type="project" value="UniProtKB-KW"/>
</dbReference>
<name>A0A1G6AB28_9GAMM</name>
<keyword evidence="3" id="KW-0813">Transport</keyword>
<gene>
    <name evidence="10" type="ORF">SAMN02927930_00249</name>
</gene>
<dbReference type="InterPro" id="IPR027417">
    <property type="entry name" value="P-loop_NTPase"/>
</dbReference>